<dbReference type="EMBL" id="LAZR01043975">
    <property type="protein sequence ID" value="KKL05790.1"/>
    <property type="molecule type" value="Genomic_DNA"/>
</dbReference>
<accession>A0A0F9A8K9</accession>
<evidence type="ECO:0000313" key="1">
    <source>
        <dbReference type="EMBL" id="KKL05790.1"/>
    </source>
</evidence>
<name>A0A0F9A8K9_9ZZZZ</name>
<proteinExistence type="predicted"/>
<comment type="caution">
    <text evidence="1">The sequence shown here is derived from an EMBL/GenBank/DDBJ whole genome shotgun (WGS) entry which is preliminary data.</text>
</comment>
<reference evidence="1" key="1">
    <citation type="journal article" date="2015" name="Nature">
        <title>Complex archaea that bridge the gap between prokaryotes and eukaryotes.</title>
        <authorList>
            <person name="Spang A."/>
            <person name="Saw J.H."/>
            <person name="Jorgensen S.L."/>
            <person name="Zaremba-Niedzwiedzka K."/>
            <person name="Martijn J."/>
            <person name="Lind A.E."/>
            <person name="van Eijk R."/>
            <person name="Schleper C."/>
            <person name="Guy L."/>
            <person name="Ettema T.J."/>
        </authorList>
    </citation>
    <scope>NUCLEOTIDE SEQUENCE</scope>
</reference>
<dbReference type="AlphaFoldDB" id="A0A0F9A8K9"/>
<sequence>MMVFFEGTLERHRTQNEKNYGEADLRLLVTKRDRAWLTLISIINIGANAVEIDPRYAGPPDDTRQEG</sequence>
<protein>
    <submittedName>
        <fullName evidence="1">Uncharacterized protein</fullName>
    </submittedName>
</protein>
<organism evidence="1">
    <name type="scientific">marine sediment metagenome</name>
    <dbReference type="NCBI Taxonomy" id="412755"/>
    <lineage>
        <taxon>unclassified sequences</taxon>
        <taxon>metagenomes</taxon>
        <taxon>ecological metagenomes</taxon>
    </lineage>
</organism>
<gene>
    <name evidence="1" type="ORF">LCGC14_2602560</name>
</gene>